<evidence type="ECO:0000313" key="2">
    <source>
        <dbReference type="Proteomes" id="UP000076858"/>
    </source>
</evidence>
<dbReference type="AlphaFoldDB" id="A0A164F095"/>
<dbReference type="Proteomes" id="UP000076858">
    <property type="component" value="Unassembled WGS sequence"/>
</dbReference>
<accession>A0A164F095</accession>
<dbReference type="EMBL" id="LRGB01021938">
    <property type="protein sequence ID" value="KZR97301.1"/>
    <property type="molecule type" value="Genomic_DNA"/>
</dbReference>
<evidence type="ECO:0000313" key="1">
    <source>
        <dbReference type="EMBL" id="KZR97301.1"/>
    </source>
</evidence>
<sequence length="60" mass="7225">MNFNVKYYYEMKTLLTNFLPYQRIEMSIWNAVSPYNTRAVDSYPVEKLRTAVKNFGPVRR</sequence>
<gene>
    <name evidence="1" type="ORF">APZ42_007907</name>
</gene>
<reference evidence="1 2" key="1">
    <citation type="submission" date="2016-03" db="EMBL/GenBank/DDBJ databases">
        <title>EvidentialGene: Evidence-directed Construction of Genes on Genomes.</title>
        <authorList>
            <person name="Gilbert D.G."/>
            <person name="Choi J.-H."/>
            <person name="Mockaitis K."/>
            <person name="Colbourne J."/>
            <person name="Pfrender M."/>
        </authorList>
    </citation>
    <scope>NUCLEOTIDE SEQUENCE [LARGE SCALE GENOMIC DNA]</scope>
    <source>
        <strain evidence="1 2">Xinb3</strain>
        <tissue evidence="1">Complete organism</tissue>
    </source>
</reference>
<comment type="caution">
    <text evidence="1">The sequence shown here is derived from an EMBL/GenBank/DDBJ whole genome shotgun (WGS) entry which is preliminary data.</text>
</comment>
<name>A0A164F095_9CRUS</name>
<organism evidence="1 2">
    <name type="scientific">Daphnia magna</name>
    <dbReference type="NCBI Taxonomy" id="35525"/>
    <lineage>
        <taxon>Eukaryota</taxon>
        <taxon>Metazoa</taxon>
        <taxon>Ecdysozoa</taxon>
        <taxon>Arthropoda</taxon>
        <taxon>Crustacea</taxon>
        <taxon>Branchiopoda</taxon>
        <taxon>Diplostraca</taxon>
        <taxon>Cladocera</taxon>
        <taxon>Anomopoda</taxon>
        <taxon>Daphniidae</taxon>
        <taxon>Daphnia</taxon>
    </lineage>
</organism>
<proteinExistence type="predicted"/>
<keyword evidence="2" id="KW-1185">Reference proteome</keyword>
<protein>
    <submittedName>
        <fullName evidence="1">Uncharacterized protein</fullName>
    </submittedName>
</protein>